<feature type="transmembrane region" description="Helical" evidence="7">
    <location>
        <begin position="6"/>
        <end position="28"/>
    </location>
</feature>
<feature type="transmembrane region" description="Helical" evidence="7">
    <location>
        <begin position="148"/>
        <end position="166"/>
    </location>
</feature>
<comment type="caution">
    <text evidence="10">The sequence shown here is derived from an EMBL/GenBank/DDBJ whole genome shotgun (WGS) entry which is preliminary data.</text>
</comment>
<dbReference type="InterPro" id="IPR050882">
    <property type="entry name" value="Prepilin_peptidase/N-MTase"/>
</dbReference>
<dbReference type="Gene3D" id="1.20.120.1220">
    <property type="match status" value="1"/>
</dbReference>
<dbReference type="PANTHER" id="PTHR30487:SF0">
    <property type="entry name" value="PREPILIN LEADER PEPTIDASE_N-METHYLTRANSFERASE-RELATED"/>
    <property type="match status" value="1"/>
</dbReference>
<name>A0A1G2CQR4_9BACT</name>
<proteinExistence type="inferred from homology"/>
<evidence type="ECO:0000313" key="10">
    <source>
        <dbReference type="EMBL" id="OGZ02991.1"/>
    </source>
</evidence>
<organism evidence="10 11">
    <name type="scientific">Candidatus Liptonbacteria bacterium RIFOXYB1_FULL_36_10</name>
    <dbReference type="NCBI Taxonomy" id="1798654"/>
    <lineage>
        <taxon>Bacteria</taxon>
        <taxon>Candidatus Liptoniibacteriota</taxon>
    </lineage>
</organism>
<protein>
    <recommendedName>
        <fullName evidence="12">Peptidase A24A N-terminal domain-containing protein</fullName>
    </recommendedName>
</protein>
<evidence type="ECO:0000256" key="3">
    <source>
        <dbReference type="ARBA" id="ARBA00022475"/>
    </source>
</evidence>
<sequence length="298" mass="33446">MQGVFIVLFVFGLIVGSFLNVLIFRYELDKNVFNVKKISGRSKCRSCGKTLSFFELVPVLSFFFQGGKCKGCKQRISWQYPLVEILVGLTTFGVPYVFSEVFFIKQLFLAGEPMFWFVSICAIWILVFYVLITAAAIDFRLRVIPNELNALLTVFGVVAVYWQWYYQKFGVAEGSFLGRYGSMFGFRDSVFTNHILAAVLALAFFILIVILSRGRGMGIGDVKMAVALGILFGWPDTVLIIMLSFIIGAIGGLVLVVFGKKKMKSLIPFGPFLVLSASLVFFFGEGMVRWYFGMFGIV</sequence>
<feature type="transmembrane region" description="Helical" evidence="7">
    <location>
        <begin position="80"/>
        <end position="98"/>
    </location>
</feature>
<dbReference type="GO" id="GO:0006465">
    <property type="term" value="P:signal peptide processing"/>
    <property type="evidence" value="ECO:0007669"/>
    <property type="project" value="TreeGrafter"/>
</dbReference>
<gene>
    <name evidence="10" type="ORF">A2390_01185</name>
</gene>
<dbReference type="Pfam" id="PF06750">
    <property type="entry name" value="A24_N_bact"/>
    <property type="match status" value="1"/>
</dbReference>
<feature type="transmembrane region" description="Helical" evidence="7">
    <location>
        <begin position="266"/>
        <end position="284"/>
    </location>
</feature>
<feature type="domain" description="Prepilin peptidase A24 N-terminal" evidence="9">
    <location>
        <begin position="10"/>
        <end position="94"/>
    </location>
</feature>
<keyword evidence="4 7" id="KW-0812">Transmembrane</keyword>
<dbReference type="InterPro" id="IPR000045">
    <property type="entry name" value="Prepilin_IV_endopep_pep"/>
</dbReference>
<dbReference type="Pfam" id="PF01478">
    <property type="entry name" value="Peptidase_A24"/>
    <property type="match status" value="1"/>
</dbReference>
<evidence type="ECO:0008006" key="12">
    <source>
        <dbReference type="Google" id="ProtNLM"/>
    </source>
</evidence>
<dbReference type="InterPro" id="IPR010627">
    <property type="entry name" value="Prepilin_pept_A24_N"/>
</dbReference>
<evidence type="ECO:0000256" key="2">
    <source>
        <dbReference type="ARBA" id="ARBA00005801"/>
    </source>
</evidence>
<dbReference type="GO" id="GO:0005886">
    <property type="term" value="C:plasma membrane"/>
    <property type="evidence" value="ECO:0007669"/>
    <property type="project" value="UniProtKB-SubCell"/>
</dbReference>
<feature type="transmembrane region" description="Helical" evidence="7">
    <location>
        <begin position="114"/>
        <end position="136"/>
    </location>
</feature>
<evidence type="ECO:0000259" key="8">
    <source>
        <dbReference type="Pfam" id="PF01478"/>
    </source>
</evidence>
<evidence type="ECO:0000259" key="9">
    <source>
        <dbReference type="Pfam" id="PF06750"/>
    </source>
</evidence>
<reference evidence="10 11" key="1">
    <citation type="journal article" date="2016" name="Nat. Commun.">
        <title>Thousands of microbial genomes shed light on interconnected biogeochemical processes in an aquifer system.</title>
        <authorList>
            <person name="Anantharaman K."/>
            <person name="Brown C.T."/>
            <person name="Hug L.A."/>
            <person name="Sharon I."/>
            <person name="Castelle C.J."/>
            <person name="Probst A.J."/>
            <person name="Thomas B.C."/>
            <person name="Singh A."/>
            <person name="Wilkins M.J."/>
            <person name="Karaoz U."/>
            <person name="Brodie E.L."/>
            <person name="Williams K.H."/>
            <person name="Hubbard S.S."/>
            <person name="Banfield J.F."/>
        </authorList>
    </citation>
    <scope>NUCLEOTIDE SEQUENCE [LARGE SCALE GENOMIC DNA]</scope>
</reference>
<evidence type="ECO:0000256" key="5">
    <source>
        <dbReference type="ARBA" id="ARBA00022989"/>
    </source>
</evidence>
<dbReference type="AlphaFoldDB" id="A0A1G2CQR4"/>
<feature type="transmembrane region" description="Helical" evidence="7">
    <location>
        <begin position="240"/>
        <end position="259"/>
    </location>
</feature>
<evidence type="ECO:0000256" key="7">
    <source>
        <dbReference type="SAM" id="Phobius"/>
    </source>
</evidence>
<keyword evidence="3" id="KW-1003">Cell membrane</keyword>
<keyword evidence="5 7" id="KW-1133">Transmembrane helix</keyword>
<dbReference type="EMBL" id="MHLE01000013">
    <property type="protein sequence ID" value="OGZ02991.1"/>
    <property type="molecule type" value="Genomic_DNA"/>
</dbReference>
<feature type="domain" description="Prepilin type IV endopeptidase peptidase" evidence="8">
    <location>
        <begin position="125"/>
        <end position="252"/>
    </location>
</feature>
<dbReference type="Proteomes" id="UP000178599">
    <property type="component" value="Unassembled WGS sequence"/>
</dbReference>
<evidence type="ECO:0000313" key="11">
    <source>
        <dbReference type="Proteomes" id="UP000178599"/>
    </source>
</evidence>
<evidence type="ECO:0000256" key="4">
    <source>
        <dbReference type="ARBA" id="ARBA00022692"/>
    </source>
</evidence>
<dbReference type="GO" id="GO:0004190">
    <property type="term" value="F:aspartic-type endopeptidase activity"/>
    <property type="evidence" value="ECO:0007669"/>
    <property type="project" value="InterPro"/>
</dbReference>
<evidence type="ECO:0000256" key="6">
    <source>
        <dbReference type="ARBA" id="ARBA00023136"/>
    </source>
</evidence>
<keyword evidence="6 7" id="KW-0472">Membrane</keyword>
<comment type="similarity">
    <text evidence="2">Belongs to the peptidase A24 family.</text>
</comment>
<evidence type="ECO:0000256" key="1">
    <source>
        <dbReference type="ARBA" id="ARBA00004651"/>
    </source>
</evidence>
<feature type="transmembrane region" description="Helical" evidence="7">
    <location>
        <begin position="218"/>
        <end position="234"/>
    </location>
</feature>
<feature type="transmembrane region" description="Helical" evidence="7">
    <location>
        <begin position="191"/>
        <end position="211"/>
    </location>
</feature>
<accession>A0A1G2CQR4</accession>
<comment type="subcellular location">
    <subcellularLocation>
        <location evidence="1">Cell membrane</location>
        <topology evidence="1">Multi-pass membrane protein</topology>
    </subcellularLocation>
</comment>
<dbReference type="PANTHER" id="PTHR30487">
    <property type="entry name" value="TYPE 4 PREPILIN-LIKE PROTEINS LEADER PEPTIDE-PROCESSING ENZYME"/>
    <property type="match status" value="1"/>
</dbReference>